<reference evidence="4 5" key="1">
    <citation type="submission" date="2024-02" db="EMBL/GenBank/DDBJ databases">
        <title>High-quality chromosome-scale genome assembly of Pensacola bahiagrass (Paspalum notatum Flugge var. saurae).</title>
        <authorList>
            <person name="Vega J.M."/>
            <person name="Podio M."/>
            <person name="Orjuela J."/>
            <person name="Siena L.A."/>
            <person name="Pessino S.C."/>
            <person name="Combes M.C."/>
            <person name="Mariac C."/>
            <person name="Albertini E."/>
            <person name="Pupilli F."/>
            <person name="Ortiz J.P.A."/>
            <person name="Leblanc O."/>
        </authorList>
    </citation>
    <scope>NUCLEOTIDE SEQUENCE [LARGE SCALE GENOMIC DNA]</scope>
    <source>
        <strain evidence="4">R1</strain>
        <tissue evidence="4">Leaf</tissue>
    </source>
</reference>
<evidence type="ECO:0000313" key="4">
    <source>
        <dbReference type="EMBL" id="WVZ82414.1"/>
    </source>
</evidence>
<keyword evidence="2" id="KW-0812">Transmembrane</keyword>
<sequence length="535" mass="59117">MVSDGCGVFDSAVQSKIDFEAMVYRLIIFVQQLVMTFLVLGGRFPNRRTLAIPAQAFKFAAPPLLGRVTVAQQTFCSLLSHPGSLPQETAPRRRKLYTLAAASSRAAGEALPPRRRDSAKQSRTPRAVPSLPSAFRLCPRDCAKSSKKPRNPHTHLAADSFPSRERQEPRTPRAVSPRCRPPPSSARQEHQETKKSARPPLPPAPSPSPGESAKKPRSSRAAPSPASASAPAPGEAARPVMEFFNDRTHLSLWNSVDNGYLCAEEDGDQIAYSNSRARLNAAWTVHRVERYGTNYVLLHGAAYGRYLASMIDDDGDIALFQRNYNDDTANAISWEIEAAGDSGDVHLVHCIHGAWSNLNQQNENDANEENENYANEENENKLVPVRWRVEAFPPRLYVPPLPEPEAALPLVSTGAMTRRLGFAPPQFLRTIRFMREDSQVNRAANPPTWRTLQFSGRSVVHLRRALATALEGERVDEHAIMLCVRAGSHGRLTPLVTDLPSDQRTMDIVVLNSDSEAYKIDTSHVCSTDLQQSKG</sequence>
<dbReference type="Gene3D" id="2.80.10.50">
    <property type="match status" value="1"/>
</dbReference>
<feature type="compositionally biased region" description="Pro residues" evidence="1">
    <location>
        <begin position="199"/>
        <end position="208"/>
    </location>
</feature>
<gene>
    <name evidence="4" type="ORF">U9M48_029680</name>
</gene>
<name>A0AAQ3TZY7_PASNO</name>
<evidence type="ECO:0000259" key="3">
    <source>
        <dbReference type="Pfam" id="PF22932"/>
    </source>
</evidence>
<evidence type="ECO:0000256" key="1">
    <source>
        <dbReference type="SAM" id="MobiDB-lite"/>
    </source>
</evidence>
<dbReference type="InterPro" id="IPR054726">
    <property type="entry name" value="Ubiq_DUF569-assoc"/>
</dbReference>
<dbReference type="PANTHER" id="PTHR31205">
    <property type="entry name" value="ACTIN CROSS-LINKING PROTEIN (DUF569)"/>
    <property type="match status" value="1"/>
</dbReference>
<dbReference type="Pfam" id="PF22932">
    <property type="entry name" value="Ubiq_DUF_assoc"/>
    <property type="match status" value="1"/>
</dbReference>
<feature type="domain" description="DUF569" evidence="3">
    <location>
        <begin position="429"/>
        <end position="511"/>
    </location>
</feature>
<feature type="compositionally biased region" description="Low complexity" evidence="1">
    <location>
        <begin position="219"/>
        <end position="235"/>
    </location>
</feature>
<feature type="compositionally biased region" description="Basic and acidic residues" evidence="1">
    <location>
        <begin position="162"/>
        <end position="171"/>
    </location>
</feature>
<feature type="region of interest" description="Disordered" evidence="1">
    <location>
        <begin position="103"/>
        <end position="235"/>
    </location>
</feature>
<keyword evidence="2" id="KW-1133">Transmembrane helix</keyword>
<keyword evidence="5" id="KW-1185">Reference proteome</keyword>
<evidence type="ECO:0000313" key="5">
    <source>
        <dbReference type="Proteomes" id="UP001341281"/>
    </source>
</evidence>
<dbReference type="Proteomes" id="UP001341281">
    <property type="component" value="Chromosome 06"/>
</dbReference>
<dbReference type="SUPFAM" id="SSF50405">
    <property type="entry name" value="Actin-crosslinking proteins"/>
    <property type="match status" value="1"/>
</dbReference>
<protein>
    <recommendedName>
        <fullName evidence="3">DUF569 domain-containing protein</fullName>
    </recommendedName>
</protein>
<proteinExistence type="predicted"/>
<accession>A0AAQ3TZY7</accession>
<dbReference type="AlphaFoldDB" id="A0AAQ3TZY7"/>
<evidence type="ECO:0000256" key="2">
    <source>
        <dbReference type="SAM" id="Phobius"/>
    </source>
</evidence>
<keyword evidence="2" id="KW-0472">Membrane</keyword>
<organism evidence="4 5">
    <name type="scientific">Paspalum notatum var. saurae</name>
    <dbReference type="NCBI Taxonomy" id="547442"/>
    <lineage>
        <taxon>Eukaryota</taxon>
        <taxon>Viridiplantae</taxon>
        <taxon>Streptophyta</taxon>
        <taxon>Embryophyta</taxon>
        <taxon>Tracheophyta</taxon>
        <taxon>Spermatophyta</taxon>
        <taxon>Magnoliopsida</taxon>
        <taxon>Liliopsida</taxon>
        <taxon>Poales</taxon>
        <taxon>Poaceae</taxon>
        <taxon>PACMAD clade</taxon>
        <taxon>Panicoideae</taxon>
        <taxon>Andropogonodae</taxon>
        <taxon>Paspaleae</taxon>
        <taxon>Paspalinae</taxon>
        <taxon>Paspalum</taxon>
    </lineage>
</organism>
<dbReference type="EMBL" id="CP144750">
    <property type="protein sequence ID" value="WVZ82414.1"/>
    <property type="molecule type" value="Genomic_DNA"/>
</dbReference>
<dbReference type="PANTHER" id="PTHR31205:SF3">
    <property type="entry name" value="OS06G0161100 PROTEIN"/>
    <property type="match status" value="1"/>
</dbReference>
<feature type="transmembrane region" description="Helical" evidence="2">
    <location>
        <begin position="22"/>
        <end position="40"/>
    </location>
</feature>
<dbReference type="InterPro" id="IPR008999">
    <property type="entry name" value="Actin-crosslinking"/>
</dbReference>